<proteinExistence type="predicted"/>
<gene>
    <name evidence="3" type="ORF">SAMN04487775_10448</name>
</gene>
<dbReference type="GO" id="GO:0009279">
    <property type="term" value="C:cell outer membrane"/>
    <property type="evidence" value="ECO:0007669"/>
    <property type="project" value="TreeGrafter"/>
</dbReference>
<feature type="region of interest" description="Disordered" evidence="1">
    <location>
        <begin position="574"/>
        <end position="617"/>
    </location>
</feature>
<dbReference type="AlphaFoldDB" id="A0A1I3K3B5"/>
<organism evidence="3 4">
    <name type="scientific">Treponema bryantii</name>
    <dbReference type="NCBI Taxonomy" id="163"/>
    <lineage>
        <taxon>Bacteria</taxon>
        <taxon>Pseudomonadati</taxon>
        <taxon>Spirochaetota</taxon>
        <taxon>Spirochaetia</taxon>
        <taxon>Spirochaetales</taxon>
        <taxon>Treponemataceae</taxon>
        <taxon>Treponema</taxon>
    </lineage>
</organism>
<accession>A0A1I3K3B5</accession>
<sequence>MTKRLLIATFLFSLFTTTVFAQNNGETEKKEPEVTIITINNARQSAYKKNEDTGNDCIILEGSVSLTVEKGKTTNEIKADKIVYDRNTEMLYADGNVEILMKGGSSGNDAATATSLIMNTSTLEGIFDNGRIVQKQSDALNLPSGSTLIVFSEIFGKGNENVITFKNSSLTFCDEDPPHWHIDATRTWLLPGGEFAFFNALLYVGVIPVLYFPAFYYPKDELIFNPVFNYTKRGGYSIQTTTYLWGRKPLDNTDTSSSSSSDSSQKDSTSAESLRAVYNFIKPSTLKEQVREGIVLHNLDEDFTGDSSHYVKFIADWYSNLGYMIGVDGIINPLPAYISKLNFNTYLGFSNTVFKATGSELNYHPYSSNGITYKDESSFLGLKLPFRYAANFDIQVSKPFQFSLSFPVYSDPFFSNDFLSDRHETMDWISYLLDSANRDDEDTTTDSTTTANTVSSYQWRSSASYSPSLPSVLKPYLSSVSFSMTNSVSISSKDTVFSYKDDNQEEQYTYDRNLYEEEWTKYTPMRRFYYPSLVTPIQTNISASGTIFSWPFKKESSSGSKQFVISLNKPDELKTDKQLEEDRKKKEEEEKKEAGEEGKAPEEKAVAEAPDKKEDEAQKEGLFDYYLPELDYTATKETIDDGISYKLTYNVGLNLTTQMSYSDTNLRNSDDFDWNNIRSSMYNMKIPLSISSLFNYGGNFFSVENKFAYSPVFQDHPYISENEDYGYTSELEIKKIKLADLKTESRDVTNTNTVTFKPLLFYPVFSDTSLAWNSSIRLYRRSYIGDADTPDWEEHYADWTDEDSVTVNSLAADIKAKEFNNKLTQSMRLEMIMPPQKKKYTTTFTLGVPYASASVSTGFEEIRDKDYEKMSEKDKEKYENVKWKKTPLTQNFTLNLFDSKLKLSESFTYNMEDDNPDNLKLTASLFDVQISYVQSYVLGYEFDPVKGWYIPEDKKENEEKEFLPYSFSLSYSLPGTTYYKWFNRVSYSFGLNTSIVADLLRPTNSYFLFTPSIKFKVFEFCEITFSASSRNSILYWYFHNEAGDMYSDWGGFPGNILKDLIDSFRFDDEEKRQNSGFKLKSFNMTVSHDLHDWKANMTMKIEPRIITENGKKMYDFKPYITIGVVWNPMESMKTTIIDDYGEWKLE</sequence>
<evidence type="ECO:0000313" key="3">
    <source>
        <dbReference type="EMBL" id="SFI66972.1"/>
    </source>
</evidence>
<reference evidence="4" key="1">
    <citation type="submission" date="2016-10" db="EMBL/GenBank/DDBJ databases">
        <authorList>
            <person name="Varghese N."/>
            <person name="Submissions S."/>
        </authorList>
    </citation>
    <scope>NUCLEOTIDE SEQUENCE [LARGE SCALE GENOMIC DNA]</scope>
    <source>
        <strain evidence="4">XBD1002</strain>
    </source>
</reference>
<keyword evidence="4" id="KW-1185">Reference proteome</keyword>
<dbReference type="PANTHER" id="PTHR30189">
    <property type="entry name" value="LPS-ASSEMBLY PROTEIN"/>
    <property type="match status" value="1"/>
</dbReference>
<dbReference type="Proteomes" id="UP000182737">
    <property type="component" value="Unassembled WGS sequence"/>
</dbReference>
<dbReference type="OrthoDB" id="353610at2"/>
<evidence type="ECO:0000313" key="4">
    <source>
        <dbReference type="Proteomes" id="UP000182737"/>
    </source>
</evidence>
<dbReference type="EMBL" id="FORI01000004">
    <property type="protein sequence ID" value="SFI66972.1"/>
    <property type="molecule type" value="Genomic_DNA"/>
</dbReference>
<evidence type="ECO:0000256" key="2">
    <source>
        <dbReference type="SAM" id="SignalP"/>
    </source>
</evidence>
<protein>
    <recommendedName>
        <fullName evidence="5">LPS-assembly protein LptD</fullName>
    </recommendedName>
</protein>
<evidence type="ECO:0008006" key="5">
    <source>
        <dbReference type="Google" id="ProtNLM"/>
    </source>
</evidence>
<feature type="signal peptide" evidence="2">
    <location>
        <begin position="1"/>
        <end position="21"/>
    </location>
</feature>
<evidence type="ECO:0000256" key="1">
    <source>
        <dbReference type="SAM" id="MobiDB-lite"/>
    </source>
</evidence>
<keyword evidence="2" id="KW-0732">Signal</keyword>
<dbReference type="GO" id="GO:1990351">
    <property type="term" value="C:transporter complex"/>
    <property type="evidence" value="ECO:0007669"/>
    <property type="project" value="TreeGrafter"/>
</dbReference>
<dbReference type="PANTHER" id="PTHR30189:SF1">
    <property type="entry name" value="LPS-ASSEMBLY PROTEIN LPTD"/>
    <property type="match status" value="1"/>
</dbReference>
<feature type="chain" id="PRO_5010158760" description="LPS-assembly protein LptD" evidence="2">
    <location>
        <begin position="22"/>
        <end position="1146"/>
    </location>
</feature>
<name>A0A1I3K3B5_9SPIR</name>
<dbReference type="RefSeq" id="WP_074931164.1">
    <property type="nucleotide sequence ID" value="NZ_FORI01000004.1"/>
</dbReference>
<dbReference type="InterPro" id="IPR050218">
    <property type="entry name" value="LptD"/>
</dbReference>